<feature type="chain" id="PRO_5013114621" evidence="2">
    <location>
        <begin position="31"/>
        <end position="389"/>
    </location>
</feature>
<dbReference type="SUPFAM" id="SSF58100">
    <property type="entry name" value="Bacterial hemolysins"/>
    <property type="match status" value="1"/>
</dbReference>
<comment type="caution">
    <text evidence="3">The sequence shown here is derived from an EMBL/GenBank/DDBJ whole genome shotgun (WGS) entry which is preliminary data.</text>
</comment>
<dbReference type="InterPro" id="IPR052785">
    <property type="entry name" value="Enterotoxin_cmpnt"/>
</dbReference>
<dbReference type="PANTHER" id="PTHR38443">
    <property type="match status" value="1"/>
</dbReference>
<dbReference type="PANTHER" id="PTHR38443:SF2">
    <property type="entry name" value="NON-HEMOLYTIC ENTEROTOXIN LYTIC COMPONENT L1"/>
    <property type="match status" value="1"/>
</dbReference>
<name>A0A1S9URE5_BACCE</name>
<evidence type="ECO:0000256" key="2">
    <source>
        <dbReference type="SAM" id="SignalP"/>
    </source>
</evidence>
<sequence length="389" mass="43703">MNKKLYKKVILSTIITGMAASNVIPLHTFAAEQTVQNSVSQQQEDSKSYDLGPDKYKEVMEKMGANILTMDSYALTIINQQLTDLSKISSINGDLQANMIQHQNDAQTNAIYWFDDLKPHMMKTIQNSVSYNDTFQASYNQLLAALDQKDSATFKATFKFGLVRLYRNILENSEEVDKLLERLKTFRNKMAEDTRSFKDDSNQLNSILESTNAGIPLLQQQINNYNNTIKQNYDNRGGYIALAVFLPFVGGPLIDTANKNIASAQQEIEQLKSRISGAEAELVILTDAKNKTELMTATIDTAIDALQNISNQWHTIGSKYDSLLKNVDNINPDRLALLKIDLKIAKDSWQDLKNYADKLYEGAKIVQNRPIVQIGQPIEGTVQKGQDCS</sequence>
<dbReference type="RefSeq" id="WP_078180837.1">
    <property type="nucleotide sequence ID" value="NZ_JBNNGP010000010.1"/>
</dbReference>
<gene>
    <name evidence="3" type="ORF">BW892_14120</name>
</gene>
<dbReference type="Pfam" id="PF05791">
    <property type="entry name" value="Bacillus_HBL"/>
    <property type="match status" value="1"/>
</dbReference>
<dbReference type="InterPro" id="IPR008414">
    <property type="entry name" value="HBL"/>
</dbReference>
<dbReference type="GO" id="GO:0016020">
    <property type="term" value="C:membrane"/>
    <property type="evidence" value="ECO:0007669"/>
    <property type="project" value="InterPro"/>
</dbReference>
<evidence type="ECO:0000313" key="4">
    <source>
        <dbReference type="Proteomes" id="UP000191124"/>
    </source>
</evidence>
<proteinExistence type="predicted"/>
<keyword evidence="1" id="KW-0175">Coiled coil</keyword>
<dbReference type="Gene3D" id="1.20.1170.10">
    <property type="match status" value="1"/>
</dbReference>
<dbReference type="AlphaFoldDB" id="A0A1S9URE5"/>
<evidence type="ECO:0000256" key="1">
    <source>
        <dbReference type="SAM" id="Coils"/>
    </source>
</evidence>
<feature type="coiled-coil region" evidence="1">
    <location>
        <begin position="254"/>
        <end position="288"/>
    </location>
</feature>
<evidence type="ECO:0000313" key="3">
    <source>
        <dbReference type="EMBL" id="OOR24819.1"/>
    </source>
</evidence>
<reference evidence="3 4" key="1">
    <citation type="submission" date="2017-01" db="EMBL/GenBank/DDBJ databases">
        <title>Bacillus cereus isolates.</title>
        <authorList>
            <person name="Beno S.M."/>
        </authorList>
    </citation>
    <scope>NUCLEOTIDE SEQUENCE [LARGE SCALE GENOMIC DNA]</scope>
    <source>
        <strain evidence="3 4">FSL M7-1219</strain>
    </source>
</reference>
<dbReference type="Proteomes" id="UP000191124">
    <property type="component" value="Unassembled WGS sequence"/>
</dbReference>
<protein>
    <submittedName>
        <fullName evidence="3">Enterotoxin</fullName>
    </submittedName>
</protein>
<keyword evidence="2" id="KW-0732">Signal</keyword>
<accession>A0A1S9URE5</accession>
<dbReference type="EMBL" id="MUAL01000022">
    <property type="protein sequence ID" value="OOR24819.1"/>
    <property type="molecule type" value="Genomic_DNA"/>
</dbReference>
<organism evidence="3 4">
    <name type="scientific">Bacillus cereus</name>
    <dbReference type="NCBI Taxonomy" id="1396"/>
    <lineage>
        <taxon>Bacteria</taxon>
        <taxon>Bacillati</taxon>
        <taxon>Bacillota</taxon>
        <taxon>Bacilli</taxon>
        <taxon>Bacillales</taxon>
        <taxon>Bacillaceae</taxon>
        <taxon>Bacillus</taxon>
        <taxon>Bacillus cereus group</taxon>
    </lineage>
</organism>
<dbReference type="CDD" id="cd22653">
    <property type="entry name" value="ClyA_HblB-like"/>
    <property type="match status" value="1"/>
</dbReference>
<feature type="signal peptide" evidence="2">
    <location>
        <begin position="1"/>
        <end position="30"/>
    </location>
</feature>